<dbReference type="PANTHER" id="PTHR43179">
    <property type="entry name" value="RHAMNOSYLTRANSFERASE WBBL"/>
    <property type="match status" value="1"/>
</dbReference>
<dbReference type="PANTHER" id="PTHR43179:SF12">
    <property type="entry name" value="GALACTOFURANOSYLTRANSFERASE GLFT2"/>
    <property type="match status" value="1"/>
</dbReference>
<feature type="domain" description="Glycosyltransferase 2-like" evidence="5">
    <location>
        <begin position="6"/>
        <end position="177"/>
    </location>
</feature>
<dbReference type="RefSeq" id="WP_341471625.1">
    <property type="nucleotide sequence ID" value="NZ_CP128400.1"/>
</dbReference>
<evidence type="ECO:0000313" key="6">
    <source>
        <dbReference type="EMBL" id="NWJ47848.1"/>
    </source>
</evidence>
<dbReference type="EMBL" id="JACATZ010000003">
    <property type="protein sequence ID" value="NWJ47848.1"/>
    <property type="molecule type" value="Genomic_DNA"/>
</dbReference>
<evidence type="ECO:0000256" key="3">
    <source>
        <dbReference type="ARBA" id="ARBA00022676"/>
    </source>
</evidence>
<dbReference type="EC" id="2.4.-.-" evidence="7"/>
<dbReference type="Proteomes" id="UP000521676">
    <property type="component" value="Unassembled WGS sequence"/>
</dbReference>
<sequence>MAQVEIIIPNWNGRELLRACLDSLRAQTYPDFKIIVVDNASSDGSVEFLQRHYPEVELLELPENRGFAGGINAGIRAGTAPYLCWFNNDAEAAPDFLEKLLNELIKVEGKGFGFAAPRICLHSDHNTLNSAGIFIGQDGIARERGFLRPNAAPYDQPQEVFGPAGAAALFRRELFERTGLLDEDYFMYGDEDDLSYRAQLLGYRCLYVPGAVAYHQVSASSRKVRPQTAQRASRNSLTTILKNMPLPLVLAYSPAIITGQFYQLARFGQQGVFIPALMGKLDAMRLLAQTLKKRHIVQKTRLISLTDFRARLKLGRNLPRFLETRLKGH</sequence>
<reference evidence="7" key="2">
    <citation type="journal article" date="2024" name="Nature">
        <title>Anoxygenic phototroph of the Chloroflexota uses a type I reaction centre.</title>
        <authorList>
            <person name="Tsuji J.M."/>
            <person name="Shaw N.A."/>
            <person name="Nagashima S."/>
            <person name="Venkiteswaran J.J."/>
            <person name="Schiff S.L."/>
            <person name="Watanabe T."/>
            <person name="Fukui M."/>
            <person name="Hanada S."/>
            <person name="Tank M."/>
            <person name="Neufeld J.D."/>
        </authorList>
    </citation>
    <scope>NUCLEOTIDE SEQUENCE</scope>
    <source>
        <strain evidence="7">L227-S17</strain>
    </source>
</reference>
<proteinExistence type="inferred from homology"/>
<evidence type="ECO:0000259" key="5">
    <source>
        <dbReference type="Pfam" id="PF00535"/>
    </source>
</evidence>
<dbReference type="InterPro" id="IPR029044">
    <property type="entry name" value="Nucleotide-diphossugar_trans"/>
</dbReference>
<evidence type="ECO:0000256" key="1">
    <source>
        <dbReference type="ARBA" id="ARBA00004776"/>
    </source>
</evidence>
<comment type="pathway">
    <text evidence="1">Cell wall biogenesis; cell wall polysaccharide biosynthesis.</text>
</comment>
<gene>
    <name evidence="6" type="ORF">HXX08_18500</name>
    <name evidence="7" type="ORF">OZ401_003382</name>
</gene>
<dbReference type="AlphaFoldDB" id="A0A8T7M6V4"/>
<accession>A0A8T7M6V4</accession>
<dbReference type="Pfam" id="PF00535">
    <property type="entry name" value="Glycos_transf_2"/>
    <property type="match status" value="1"/>
</dbReference>
<evidence type="ECO:0000313" key="9">
    <source>
        <dbReference type="Proteomes" id="UP001431572"/>
    </source>
</evidence>
<keyword evidence="9" id="KW-1185">Reference proteome</keyword>
<evidence type="ECO:0000256" key="2">
    <source>
        <dbReference type="ARBA" id="ARBA00006739"/>
    </source>
</evidence>
<evidence type="ECO:0000313" key="8">
    <source>
        <dbReference type="Proteomes" id="UP000521676"/>
    </source>
</evidence>
<dbReference type="Proteomes" id="UP001431572">
    <property type="component" value="Chromosome 2"/>
</dbReference>
<dbReference type="InterPro" id="IPR001173">
    <property type="entry name" value="Glyco_trans_2-like"/>
</dbReference>
<dbReference type="Gene3D" id="3.90.550.10">
    <property type="entry name" value="Spore Coat Polysaccharide Biosynthesis Protein SpsA, Chain A"/>
    <property type="match status" value="1"/>
</dbReference>
<dbReference type="SUPFAM" id="SSF53448">
    <property type="entry name" value="Nucleotide-diphospho-sugar transferases"/>
    <property type="match status" value="1"/>
</dbReference>
<evidence type="ECO:0000256" key="4">
    <source>
        <dbReference type="ARBA" id="ARBA00022679"/>
    </source>
</evidence>
<reference evidence="6 8" key="1">
    <citation type="submission" date="2020-06" db="EMBL/GenBank/DDBJ databases">
        <title>Anoxygenic phototrophic Chloroflexota member uses a Type I reaction center.</title>
        <authorList>
            <person name="Tsuji J.M."/>
            <person name="Shaw N.A."/>
            <person name="Nagashima S."/>
            <person name="Venkiteswaran J."/>
            <person name="Schiff S.L."/>
            <person name="Hanada S."/>
            <person name="Tank M."/>
            <person name="Neufeld J.D."/>
        </authorList>
    </citation>
    <scope>NUCLEOTIDE SEQUENCE [LARGE SCALE GENOMIC DNA]</scope>
    <source>
        <strain evidence="6">L227-S17</strain>
    </source>
</reference>
<dbReference type="EMBL" id="CP128400">
    <property type="protein sequence ID" value="WJW69752.1"/>
    <property type="molecule type" value="Genomic_DNA"/>
</dbReference>
<dbReference type="GO" id="GO:0016757">
    <property type="term" value="F:glycosyltransferase activity"/>
    <property type="evidence" value="ECO:0007669"/>
    <property type="project" value="UniProtKB-KW"/>
</dbReference>
<organism evidence="6 8">
    <name type="scientific">Candidatus Chlorohelix allophototropha</name>
    <dbReference type="NCBI Taxonomy" id="3003348"/>
    <lineage>
        <taxon>Bacteria</taxon>
        <taxon>Bacillati</taxon>
        <taxon>Chloroflexota</taxon>
        <taxon>Chloroflexia</taxon>
        <taxon>Candidatus Chloroheliales</taxon>
        <taxon>Candidatus Chloroheliaceae</taxon>
        <taxon>Candidatus Chlorohelix</taxon>
    </lineage>
</organism>
<evidence type="ECO:0000313" key="7">
    <source>
        <dbReference type="EMBL" id="WJW69752.1"/>
    </source>
</evidence>
<dbReference type="CDD" id="cd04186">
    <property type="entry name" value="GT_2_like_c"/>
    <property type="match status" value="1"/>
</dbReference>
<name>A0A8T7M6V4_9CHLR</name>
<comment type="similarity">
    <text evidence="2">Belongs to the glycosyltransferase 2 family.</text>
</comment>
<keyword evidence="3 7" id="KW-0328">Glycosyltransferase</keyword>
<protein>
    <submittedName>
        <fullName evidence="6 7">Glycosyltransferase</fullName>
        <ecNumber evidence="7">2.4.-.-</ecNumber>
    </submittedName>
</protein>
<keyword evidence="4 7" id="KW-0808">Transferase</keyword>